<dbReference type="EMBL" id="SODP01000001">
    <property type="protein sequence ID" value="TDW75429.1"/>
    <property type="molecule type" value="Genomic_DNA"/>
</dbReference>
<name>A0A4R8CGF5_9ACTN</name>
<proteinExistence type="predicted"/>
<dbReference type="AlphaFoldDB" id="A0A4R8CGF5"/>
<feature type="region of interest" description="Disordered" evidence="1">
    <location>
        <begin position="249"/>
        <end position="269"/>
    </location>
</feature>
<feature type="chain" id="PRO_5020924030" evidence="2">
    <location>
        <begin position="33"/>
        <end position="497"/>
    </location>
</feature>
<gene>
    <name evidence="3" type="ORF">EV653_0560</name>
</gene>
<dbReference type="Gene3D" id="2.60.40.10">
    <property type="entry name" value="Immunoglobulins"/>
    <property type="match status" value="1"/>
</dbReference>
<evidence type="ECO:0000313" key="3">
    <source>
        <dbReference type="EMBL" id="TDW75429.1"/>
    </source>
</evidence>
<accession>A0A4R8CGF5</accession>
<dbReference type="Pfam" id="PF01186">
    <property type="entry name" value="Lysyl_oxidase"/>
    <property type="match status" value="1"/>
</dbReference>
<dbReference type="RefSeq" id="WP_238159521.1">
    <property type="nucleotide sequence ID" value="NZ_SODP01000001.1"/>
</dbReference>
<dbReference type="InterPro" id="IPR013783">
    <property type="entry name" value="Ig-like_fold"/>
</dbReference>
<dbReference type="InterPro" id="IPR001695">
    <property type="entry name" value="Lysyl_oxidase"/>
</dbReference>
<protein>
    <submittedName>
        <fullName evidence="3">Lysyl oxidase</fullName>
    </submittedName>
</protein>
<evidence type="ECO:0000256" key="2">
    <source>
        <dbReference type="SAM" id="SignalP"/>
    </source>
</evidence>
<organism evidence="3 4">
    <name type="scientific">Kribbella pratensis</name>
    <dbReference type="NCBI Taxonomy" id="2512112"/>
    <lineage>
        <taxon>Bacteria</taxon>
        <taxon>Bacillati</taxon>
        <taxon>Actinomycetota</taxon>
        <taxon>Actinomycetes</taxon>
        <taxon>Propionibacteriales</taxon>
        <taxon>Kribbellaceae</taxon>
        <taxon>Kribbella</taxon>
    </lineage>
</organism>
<feature type="signal peptide" evidence="2">
    <location>
        <begin position="1"/>
        <end position="32"/>
    </location>
</feature>
<keyword evidence="2" id="KW-0732">Signal</keyword>
<dbReference type="Proteomes" id="UP000295146">
    <property type="component" value="Unassembled WGS sequence"/>
</dbReference>
<dbReference type="GO" id="GO:0016641">
    <property type="term" value="F:oxidoreductase activity, acting on the CH-NH2 group of donors, oxygen as acceptor"/>
    <property type="evidence" value="ECO:0007669"/>
    <property type="project" value="InterPro"/>
</dbReference>
<dbReference type="GO" id="GO:0005507">
    <property type="term" value="F:copper ion binding"/>
    <property type="evidence" value="ECO:0007669"/>
    <property type="project" value="InterPro"/>
</dbReference>
<keyword evidence="4" id="KW-1185">Reference proteome</keyword>
<comment type="caution">
    <text evidence="3">The sequence shown here is derived from an EMBL/GenBank/DDBJ whole genome shotgun (WGS) entry which is preliminary data.</text>
</comment>
<evidence type="ECO:0000256" key="1">
    <source>
        <dbReference type="SAM" id="MobiDB-lite"/>
    </source>
</evidence>
<evidence type="ECO:0000313" key="4">
    <source>
        <dbReference type="Proteomes" id="UP000295146"/>
    </source>
</evidence>
<sequence length="497" mass="52735">MKARKLGRTVVTGIAVAGAAGLVALAATGASAASSSPASTARPALKLVAGSTDVTLENVEGYGVDLDFGTHVVAGNAPIEVRATRASYSSPVVATQYVNGKATRQLPKGLVTDFSGLGKFLHITLTDASGKKVLDKDQALCLNGEGSRTRPDAPATSPYPDGCTANPFTQGAVWGVQTGWSSRTYDGGDPVQLANGKYKATVTVNKGYRDFFKIPAADASVKLNVTIQKGETCVRGCFGGKKAAASSVALKPHTARPTGKASVPKGPKPDLRPVPAWGIVAAPGDEGTPDAAKDFLQFSATVWNAGPSPLVLDGFRQQGKDLMDAYQYFYDTHGKEVGYQNTGTLEWDGRPGHNHWHFTDFARYSLLNSKQTEVVRSQKEAFCLAATDAIDYTVKNANWHPYNTDLHTACGDHSSLSVREVLDVGNGDTYEQSLPGQSFDITNLANGTYYVQVSANPENRLYESNTKNNVALRKVILGGTKHDRTVQVPPVGVITTP</sequence>
<dbReference type="GO" id="GO:0005975">
    <property type="term" value="P:carbohydrate metabolic process"/>
    <property type="evidence" value="ECO:0007669"/>
    <property type="project" value="UniProtKB-ARBA"/>
</dbReference>
<reference evidence="3 4" key="1">
    <citation type="submission" date="2019-03" db="EMBL/GenBank/DDBJ databases">
        <title>Genomic Encyclopedia of Type Strains, Phase III (KMG-III): the genomes of soil and plant-associated and newly described type strains.</title>
        <authorList>
            <person name="Whitman W."/>
        </authorList>
    </citation>
    <scope>NUCLEOTIDE SEQUENCE [LARGE SCALE GENOMIC DNA]</scope>
    <source>
        <strain evidence="3 4">VKM Ac-2573</strain>
    </source>
</reference>
<feature type="region of interest" description="Disordered" evidence="1">
    <location>
        <begin position="143"/>
        <end position="162"/>
    </location>
</feature>